<evidence type="ECO:0000256" key="1">
    <source>
        <dbReference type="SAM" id="Phobius"/>
    </source>
</evidence>
<dbReference type="EMBL" id="MDYO01000001">
    <property type="protein sequence ID" value="OQE03575.1"/>
    <property type="molecule type" value="Genomic_DNA"/>
</dbReference>
<sequence>MAEHLGDSNKRLNDDHNELLKLNVTNRPTCAFGTADPDPVIFSSLSSVIAASAPLAFVYISRGGTARQYSTRKYSIFLNTFRISLVDWLQHQQ</sequence>
<keyword evidence="1" id="KW-1133">Transmembrane helix</keyword>
<dbReference type="AlphaFoldDB" id="A0A1V6RP53"/>
<feature type="transmembrane region" description="Helical" evidence="1">
    <location>
        <begin position="41"/>
        <end position="60"/>
    </location>
</feature>
<keyword evidence="3" id="KW-1185">Reference proteome</keyword>
<dbReference type="Proteomes" id="UP000191612">
    <property type="component" value="Unassembled WGS sequence"/>
</dbReference>
<comment type="caution">
    <text evidence="2">The sequence shown here is derived from an EMBL/GenBank/DDBJ whole genome shotgun (WGS) entry which is preliminary data.</text>
</comment>
<evidence type="ECO:0000313" key="2">
    <source>
        <dbReference type="EMBL" id="OQE03575.1"/>
    </source>
</evidence>
<gene>
    <name evidence="2" type="ORF">PENSOL_c001G02510</name>
</gene>
<keyword evidence="1" id="KW-0472">Membrane</keyword>
<accession>A0A1V6RP53</accession>
<proteinExistence type="predicted"/>
<keyword evidence="1" id="KW-0812">Transmembrane</keyword>
<organism evidence="2 3">
    <name type="scientific">Penicillium solitum</name>
    <dbReference type="NCBI Taxonomy" id="60172"/>
    <lineage>
        <taxon>Eukaryota</taxon>
        <taxon>Fungi</taxon>
        <taxon>Dikarya</taxon>
        <taxon>Ascomycota</taxon>
        <taxon>Pezizomycotina</taxon>
        <taxon>Eurotiomycetes</taxon>
        <taxon>Eurotiomycetidae</taxon>
        <taxon>Eurotiales</taxon>
        <taxon>Aspergillaceae</taxon>
        <taxon>Penicillium</taxon>
    </lineage>
</organism>
<evidence type="ECO:0000313" key="3">
    <source>
        <dbReference type="Proteomes" id="UP000191612"/>
    </source>
</evidence>
<protein>
    <submittedName>
        <fullName evidence="2">Uncharacterized protein</fullName>
    </submittedName>
</protein>
<name>A0A1V6RP53_9EURO</name>
<reference evidence="3" key="1">
    <citation type="journal article" date="2017" name="Nat. Microbiol.">
        <title>Global analysis of biosynthetic gene clusters reveals vast potential of secondary metabolite production in Penicillium species.</title>
        <authorList>
            <person name="Nielsen J.C."/>
            <person name="Grijseels S."/>
            <person name="Prigent S."/>
            <person name="Ji B."/>
            <person name="Dainat J."/>
            <person name="Nielsen K.F."/>
            <person name="Frisvad J.C."/>
            <person name="Workman M."/>
            <person name="Nielsen J."/>
        </authorList>
    </citation>
    <scope>NUCLEOTIDE SEQUENCE [LARGE SCALE GENOMIC DNA]</scope>
    <source>
        <strain evidence="3">IBT 29525</strain>
    </source>
</reference>